<evidence type="ECO:0008006" key="4">
    <source>
        <dbReference type="Google" id="ProtNLM"/>
    </source>
</evidence>
<keyword evidence="1" id="KW-0812">Transmembrane</keyword>
<evidence type="ECO:0000313" key="3">
    <source>
        <dbReference type="Proteomes" id="UP001634747"/>
    </source>
</evidence>
<comment type="caution">
    <text evidence="2">The sequence shown here is derived from an EMBL/GenBank/DDBJ whole genome shotgun (WGS) entry which is preliminary data.</text>
</comment>
<keyword evidence="1" id="KW-1133">Transmembrane helix</keyword>
<evidence type="ECO:0000256" key="1">
    <source>
        <dbReference type="SAM" id="Phobius"/>
    </source>
</evidence>
<accession>A0ABW9KR37</accession>
<sequence length="54" mass="6183">MRLLLFLARAFIQVFGITQPTREQERRAAWFIGILSFGIIAAVITAFVSFAMHR</sequence>
<keyword evidence="3" id="KW-1185">Reference proteome</keyword>
<organism evidence="2 3">
    <name type="scientific">Terriglobus aquaticus</name>
    <dbReference type="NCBI Taxonomy" id="940139"/>
    <lineage>
        <taxon>Bacteria</taxon>
        <taxon>Pseudomonadati</taxon>
        <taxon>Acidobacteriota</taxon>
        <taxon>Terriglobia</taxon>
        <taxon>Terriglobales</taxon>
        <taxon>Acidobacteriaceae</taxon>
        <taxon>Terriglobus</taxon>
    </lineage>
</organism>
<dbReference type="RefSeq" id="WP_263414300.1">
    <property type="nucleotide sequence ID" value="NZ_BAABBH010000001.1"/>
</dbReference>
<proteinExistence type="predicted"/>
<dbReference type="EMBL" id="JBJYXY010000001">
    <property type="protein sequence ID" value="MFN2977542.1"/>
    <property type="molecule type" value="Genomic_DNA"/>
</dbReference>
<reference evidence="2 3" key="1">
    <citation type="submission" date="2024-12" db="EMBL/GenBank/DDBJ databases">
        <authorList>
            <person name="Lee Y."/>
        </authorList>
    </citation>
    <scope>NUCLEOTIDE SEQUENCE [LARGE SCALE GENOMIC DNA]</scope>
    <source>
        <strain evidence="2 3">03SUJ4</strain>
    </source>
</reference>
<gene>
    <name evidence="2" type="ORF">ACK2TP_17355</name>
</gene>
<evidence type="ECO:0000313" key="2">
    <source>
        <dbReference type="EMBL" id="MFN2977542.1"/>
    </source>
</evidence>
<keyword evidence="1" id="KW-0472">Membrane</keyword>
<dbReference type="Proteomes" id="UP001634747">
    <property type="component" value="Unassembled WGS sequence"/>
</dbReference>
<name>A0ABW9KR37_9BACT</name>
<protein>
    <recommendedName>
        <fullName evidence="4">DUF2970 domain-containing protein</fullName>
    </recommendedName>
</protein>
<feature type="transmembrane region" description="Helical" evidence="1">
    <location>
        <begin position="32"/>
        <end position="52"/>
    </location>
</feature>